<keyword evidence="4" id="KW-0249">Electron transport</keyword>
<keyword evidence="9" id="KW-1185">Reference proteome</keyword>
<dbReference type="Proteomes" id="UP000663791">
    <property type="component" value="Unassembled WGS sequence"/>
</dbReference>
<keyword evidence="7" id="KW-0003">3Fe-4S</keyword>
<evidence type="ECO:0000256" key="1">
    <source>
        <dbReference type="ARBA" id="ARBA00001927"/>
    </source>
</evidence>
<dbReference type="PANTHER" id="PTHR36923">
    <property type="entry name" value="FERREDOXIN"/>
    <property type="match status" value="1"/>
</dbReference>
<name>A0A938YBC1_9ACTN</name>
<dbReference type="Pfam" id="PF13459">
    <property type="entry name" value="Fer4_15"/>
    <property type="match status" value="1"/>
</dbReference>
<dbReference type="PANTHER" id="PTHR36923:SF3">
    <property type="entry name" value="FERREDOXIN"/>
    <property type="match status" value="1"/>
</dbReference>
<keyword evidence="3" id="KW-0479">Metal-binding</keyword>
<dbReference type="GO" id="GO:0046872">
    <property type="term" value="F:metal ion binding"/>
    <property type="evidence" value="ECO:0007669"/>
    <property type="project" value="UniProtKB-KW"/>
</dbReference>
<organism evidence="8 9">
    <name type="scientific">Nocardioides faecalis</name>
    <dbReference type="NCBI Taxonomy" id="2803858"/>
    <lineage>
        <taxon>Bacteria</taxon>
        <taxon>Bacillati</taxon>
        <taxon>Actinomycetota</taxon>
        <taxon>Actinomycetes</taxon>
        <taxon>Propionibacteriales</taxon>
        <taxon>Nocardioidaceae</taxon>
        <taxon>Nocardioides</taxon>
    </lineage>
</organism>
<evidence type="ECO:0000256" key="6">
    <source>
        <dbReference type="ARBA" id="ARBA00023014"/>
    </source>
</evidence>
<reference evidence="8" key="1">
    <citation type="submission" date="2021-01" db="EMBL/GenBank/DDBJ databases">
        <title>Novel species in genus Nocardioides.</title>
        <authorList>
            <person name="Zhang G."/>
        </authorList>
    </citation>
    <scope>NUCLEOTIDE SEQUENCE</scope>
    <source>
        <strain evidence="8">Zg-536</strain>
    </source>
</reference>
<dbReference type="Gene3D" id="3.30.70.20">
    <property type="match status" value="1"/>
</dbReference>
<keyword evidence="6" id="KW-0411">Iron-sulfur</keyword>
<proteinExistence type="predicted"/>
<evidence type="ECO:0000313" key="8">
    <source>
        <dbReference type="EMBL" id="MBM9460881.1"/>
    </source>
</evidence>
<evidence type="ECO:0000256" key="3">
    <source>
        <dbReference type="ARBA" id="ARBA00022723"/>
    </source>
</evidence>
<keyword evidence="5" id="KW-0408">Iron</keyword>
<accession>A0A938YBC1</accession>
<evidence type="ECO:0000256" key="2">
    <source>
        <dbReference type="ARBA" id="ARBA00022448"/>
    </source>
</evidence>
<evidence type="ECO:0000256" key="5">
    <source>
        <dbReference type="ARBA" id="ARBA00023004"/>
    </source>
</evidence>
<evidence type="ECO:0000256" key="7">
    <source>
        <dbReference type="ARBA" id="ARBA00023291"/>
    </source>
</evidence>
<comment type="cofactor">
    <cofactor evidence="1">
        <name>[3Fe-4S] cluster</name>
        <dbReference type="ChEBI" id="CHEBI:21137"/>
    </cofactor>
</comment>
<dbReference type="AlphaFoldDB" id="A0A938YBC1"/>
<sequence>MSTPGGFRVVADTDVCQGHQLCQGEAPDVFGFDADADVVVLRQTHPDASLRPDVTTAVKYCPAFALSIEEDQ</sequence>
<dbReference type="GO" id="GO:0051538">
    <property type="term" value="F:3 iron, 4 sulfur cluster binding"/>
    <property type="evidence" value="ECO:0007669"/>
    <property type="project" value="UniProtKB-KW"/>
</dbReference>
<keyword evidence="2" id="KW-0813">Transport</keyword>
<evidence type="ECO:0000313" key="9">
    <source>
        <dbReference type="Proteomes" id="UP000663791"/>
    </source>
</evidence>
<comment type="caution">
    <text evidence="8">The sequence shown here is derived from an EMBL/GenBank/DDBJ whole genome shotgun (WGS) entry which is preliminary data.</text>
</comment>
<dbReference type="InterPro" id="IPR051269">
    <property type="entry name" value="Fe-S_cluster_ET"/>
</dbReference>
<dbReference type="EMBL" id="JAERTX010000012">
    <property type="protein sequence ID" value="MBM9460881.1"/>
    <property type="molecule type" value="Genomic_DNA"/>
</dbReference>
<protein>
    <submittedName>
        <fullName evidence="8">Ferredoxin</fullName>
    </submittedName>
</protein>
<dbReference type="SUPFAM" id="SSF54862">
    <property type="entry name" value="4Fe-4S ferredoxins"/>
    <property type="match status" value="1"/>
</dbReference>
<dbReference type="RefSeq" id="WP_205292196.1">
    <property type="nucleotide sequence ID" value="NZ_CP074406.1"/>
</dbReference>
<evidence type="ECO:0000256" key="4">
    <source>
        <dbReference type="ARBA" id="ARBA00022982"/>
    </source>
</evidence>
<gene>
    <name evidence="8" type="ORF">JK386_13335</name>
</gene>